<dbReference type="OrthoDB" id="3563678at2759"/>
<feature type="region of interest" description="Disordered" evidence="1">
    <location>
        <begin position="622"/>
        <end position="649"/>
    </location>
</feature>
<evidence type="ECO:0000256" key="1">
    <source>
        <dbReference type="SAM" id="MobiDB-lite"/>
    </source>
</evidence>
<reference evidence="3" key="2">
    <citation type="journal article" date="2010" name="Nature">
        <title>Comparative genomics reveals mobile pathogenicity chromosomes in Fusarium.</title>
        <authorList>
            <person name="Ma L.J."/>
            <person name="van der Does H.C."/>
            <person name="Borkovich K.A."/>
            <person name="Coleman J.J."/>
            <person name="Daboussi M.J."/>
            <person name="Di Pietro A."/>
            <person name="Dufresne M."/>
            <person name="Freitag M."/>
            <person name="Grabherr M."/>
            <person name="Henrissat B."/>
            <person name="Houterman P.M."/>
            <person name="Kang S."/>
            <person name="Shim W.B."/>
            <person name="Woloshuk C."/>
            <person name="Xie X."/>
            <person name="Xu J.R."/>
            <person name="Antoniw J."/>
            <person name="Baker S.E."/>
            <person name="Bluhm B.H."/>
            <person name="Breakspear A."/>
            <person name="Brown D.W."/>
            <person name="Butchko R.A."/>
            <person name="Chapman S."/>
            <person name="Coulson R."/>
            <person name="Coutinho P.M."/>
            <person name="Danchin E.G."/>
            <person name="Diener A."/>
            <person name="Gale L.R."/>
            <person name="Gardiner D.M."/>
            <person name="Goff S."/>
            <person name="Hammond-Kosack K.E."/>
            <person name="Hilburn K."/>
            <person name="Hua-Van A."/>
            <person name="Jonkers W."/>
            <person name="Kazan K."/>
            <person name="Kodira C.D."/>
            <person name="Koehrsen M."/>
            <person name="Kumar L."/>
            <person name="Lee Y.H."/>
            <person name="Li L."/>
            <person name="Manners J.M."/>
            <person name="Miranda-Saavedra D."/>
            <person name="Mukherjee M."/>
            <person name="Park G."/>
            <person name="Park J."/>
            <person name="Park S.Y."/>
            <person name="Proctor R.H."/>
            <person name="Regev A."/>
            <person name="Ruiz-Roldan M.C."/>
            <person name="Sain D."/>
            <person name="Sakthikumar S."/>
            <person name="Sykes S."/>
            <person name="Schwartz D.C."/>
            <person name="Turgeon B.G."/>
            <person name="Wapinski I."/>
            <person name="Yoder O."/>
            <person name="Young S."/>
            <person name="Zeng Q."/>
            <person name="Zhou S."/>
            <person name="Galagan J."/>
            <person name="Cuomo C.A."/>
            <person name="Kistler H.C."/>
            <person name="Rep M."/>
        </authorList>
    </citation>
    <scope>GENOME REANNOTATION</scope>
    <source>
        <strain evidence="3">PH-1 / ATCC MYA-4620 / FGSC 9075 / NRRL 31084</strain>
    </source>
</reference>
<dbReference type="HOGENOM" id="CLU_008418_0_0_1"/>
<reference evidence="3" key="1">
    <citation type="journal article" date="2007" name="Science">
        <title>The Fusarium graminearum genome reveals a link between localized polymorphism and pathogen specialization.</title>
        <authorList>
            <person name="Cuomo C.A."/>
            <person name="Gueldener U."/>
            <person name="Xu J.-R."/>
            <person name="Trail F."/>
            <person name="Turgeon B.G."/>
            <person name="Di Pietro A."/>
            <person name="Walton J.D."/>
            <person name="Ma L.-J."/>
            <person name="Baker S.E."/>
            <person name="Rep M."/>
            <person name="Adam G."/>
            <person name="Antoniw J."/>
            <person name="Baldwin T."/>
            <person name="Calvo S.E."/>
            <person name="Chang Y.-L."/>
            <person name="DeCaprio D."/>
            <person name="Gale L.R."/>
            <person name="Gnerre S."/>
            <person name="Goswami R.S."/>
            <person name="Hammond-Kosack K."/>
            <person name="Harris L.J."/>
            <person name="Hilburn K."/>
            <person name="Kennell J.C."/>
            <person name="Kroken S."/>
            <person name="Magnuson J.K."/>
            <person name="Mannhaupt G."/>
            <person name="Mauceli E.W."/>
            <person name="Mewes H.-W."/>
            <person name="Mitterbauer R."/>
            <person name="Muehlbauer G."/>
            <person name="Muensterkoetter M."/>
            <person name="Nelson D."/>
            <person name="O'Donnell K."/>
            <person name="Ouellet T."/>
            <person name="Qi W."/>
            <person name="Quesneville H."/>
            <person name="Roncero M.I.G."/>
            <person name="Seong K.-Y."/>
            <person name="Tetko I.V."/>
            <person name="Urban M."/>
            <person name="Waalwijk C."/>
            <person name="Ward T.J."/>
            <person name="Yao J."/>
            <person name="Birren B.W."/>
            <person name="Kistler H.C."/>
        </authorList>
    </citation>
    <scope>NUCLEOTIDE SEQUENCE [LARGE SCALE GENOMIC DNA]</scope>
    <source>
        <strain evidence="3">PH-1 / ATCC MYA-4620 / FGSC 9075 / NRRL 31084</strain>
    </source>
</reference>
<dbReference type="EnsemblFungi" id="CEF79791">
    <property type="protein sequence ID" value="CEF79791"/>
    <property type="gene ID" value="FGRRES_11544"/>
</dbReference>
<sequence>MFISGLSTICTPFPVLETGMVQMTGLQGTVRTVSVGSAAGLMTAIADCKGDVASWNTALPAGKHWSVISGFVLGAQKWRARMPISQQGIRDIAPFLHLRELTVAVDDHVGCNRIPAINRDHSYSNMKPFIFIAAVLKVAEVVSANDLAVMETPVDTWCITYLSTYLAAVTNQAGLSPTDRPDNEVLSAQSSGRLPFAPSIRPTFARNTSVSITRSTMSTEIGPDGALFTSDVVNTADTSPVNSESSDLDVDPTAIQSSSAILTLTDSPSTAVTPTTDAEATTTAIDIIEPAGRNVIFLIRTTENQKRSFYKRANNGFVGDNNPDVCTFAATFNLADGEGQLFAKGLPIHYAGEDFKELSAQGRPPRGSVTSGFTDSGGSLVFRNSELPSGEAGFCQDADGQIYITFTTGPSGCTPVSLSIYNVEQCQNGRLVGLGDLTSSGSGTVTATAEDILSTQSTSGELPESTGLVSSDSISSAYQTSKFEASATVTESSTQGPGDASSQETSASTAREDVETLSSLLTTLGNPASEPPTASTSQLATETSDLLDSTTESQATTGVETSGTETTIMTLFSETTVIPVTTETTGVDTSSTEAISDIDTITTDIEDTTTANTEITTLPEDPTTAEAETTTEEMTTTADPTTTTGPPPEPTPQFACGDAGFTETYTYSGVTFDVLCDRGFSYFPLDNVVAASYGECMRRCALNGACDGVVWEEDSKACSLTQGLTAIGEDNQYDLAKNSDSGHDLLIALANQNNLAQISRYIRSKLTSREARIVDAHIRLHPDMVEQFVDAIPQESEINDIRWTTGVVEMLAGMGLGALNRGSSAVVTAAYAIGSTAGGAIVNGQVERSEASTLTRRIQREWLLDFAQLHAWRVSEVVNILERFHDNLKVNDGESLHDALRQYIYGSTPMCYVWYQAMQAFQSQEDIDHRVLVLISDVTVSLTVDRDSPQRALYYKTEPSWDAGTRTLFSLASRVSASRHPIPVLASIGWRAPFDGEVALFSSVCSATTLDAFCSLLLSARFGSADALLYIIGRIHFDDYIDNAHLNVRRQPSDQGKAAVCYAHATSSVVHMALLRIVSRDGGVPSFHQIRTRILTRFPETVEGRYAVDVLTEALGCSPKSLTSLNSWGSTWGSKWGSNGSFTIQSPQALWHKDTAMQFYDVY</sequence>
<evidence type="ECO:0000313" key="3">
    <source>
        <dbReference type="EnsemblFungi" id="CEF79791"/>
    </source>
</evidence>
<feature type="region of interest" description="Disordered" evidence="1">
    <location>
        <begin position="487"/>
        <end position="565"/>
    </location>
</feature>
<dbReference type="AlphaFoldDB" id="I1S3Z2"/>
<feature type="domain" description="DUF7908" evidence="2">
    <location>
        <begin position="294"/>
        <end position="423"/>
    </location>
</feature>
<evidence type="ECO:0000259" key="2">
    <source>
        <dbReference type="Pfam" id="PF25485"/>
    </source>
</evidence>
<reference evidence="3" key="3">
    <citation type="submission" date="2017-01" db="UniProtKB">
        <authorList>
            <consortium name="EnsemblFungi"/>
        </authorList>
    </citation>
    <scope>IDENTIFICATION</scope>
    <source>
        <strain evidence="3">PH-1 / ATCC MYA-4620 / FGSC 9075 / NRRL 31084</strain>
    </source>
</reference>
<feature type="compositionally biased region" description="Polar residues" evidence="1">
    <location>
        <begin position="487"/>
        <end position="509"/>
    </location>
</feature>
<organism evidence="3">
    <name type="scientific">Gibberella zeae (strain ATCC MYA-4620 / CBS 123657 / FGSC 9075 / NRRL 31084 / PH-1)</name>
    <name type="common">Wheat head blight fungus</name>
    <name type="synonym">Fusarium graminearum</name>
    <dbReference type="NCBI Taxonomy" id="229533"/>
    <lineage>
        <taxon>Eukaryota</taxon>
        <taxon>Fungi</taxon>
        <taxon>Dikarya</taxon>
        <taxon>Ascomycota</taxon>
        <taxon>Pezizomycotina</taxon>
        <taxon>Sordariomycetes</taxon>
        <taxon>Hypocreomycetidae</taxon>
        <taxon>Hypocreales</taxon>
        <taxon>Nectriaceae</taxon>
        <taxon>Fusarium</taxon>
    </lineage>
</organism>
<dbReference type="KEGG" id="fgr:FGSG_11544"/>
<accession>A0A098DPA3</accession>
<dbReference type="Pfam" id="PF25485">
    <property type="entry name" value="DUF7908"/>
    <property type="match status" value="1"/>
</dbReference>
<gene>
    <name evidence="3" type="primary">FG11544.1</name>
</gene>
<proteinExistence type="predicted"/>
<accession>I1S3Z2</accession>
<dbReference type="EMBL" id="HG970333">
    <property type="status" value="NOT_ANNOTATED_CDS"/>
    <property type="molecule type" value="Genomic_DNA"/>
</dbReference>
<feature type="compositionally biased region" description="Polar residues" evidence="1">
    <location>
        <begin position="516"/>
        <end position="555"/>
    </location>
</feature>
<feature type="compositionally biased region" description="Low complexity" evidence="1">
    <location>
        <begin position="556"/>
        <end position="565"/>
    </location>
</feature>
<feature type="compositionally biased region" description="Low complexity" evidence="1">
    <location>
        <begin position="622"/>
        <end position="644"/>
    </location>
</feature>
<feature type="region of interest" description="Disordered" evidence="1">
    <location>
        <begin position="454"/>
        <end position="473"/>
    </location>
</feature>
<name>I1S3Z2_GIBZE</name>
<dbReference type="RefSeq" id="XP_011323082.1">
    <property type="nucleotide sequence ID" value="XM_011324780.1"/>
</dbReference>
<dbReference type="InterPro" id="IPR057230">
    <property type="entry name" value="DUF7908"/>
</dbReference>
<protein>
    <recommendedName>
        <fullName evidence="2">DUF7908 domain-containing protein</fullName>
    </recommendedName>
</protein>